<dbReference type="SMART" id="SM00303">
    <property type="entry name" value="GPS"/>
    <property type="match status" value="1"/>
</dbReference>
<accession>A0AAV2I041</accession>
<proteinExistence type="predicted"/>
<feature type="transmembrane region" description="Helical" evidence="7">
    <location>
        <begin position="743"/>
        <end position="761"/>
    </location>
</feature>
<evidence type="ECO:0000256" key="5">
    <source>
        <dbReference type="ARBA" id="ARBA00023157"/>
    </source>
</evidence>
<evidence type="ECO:0000313" key="11">
    <source>
        <dbReference type="Proteomes" id="UP001497497"/>
    </source>
</evidence>
<dbReference type="InterPro" id="IPR000203">
    <property type="entry name" value="GPS"/>
</dbReference>
<feature type="transmembrane region" description="Helical" evidence="7">
    <location>
        <begin position="776"/>
        <end position="798"/>
    </location>
</feature>
<organism evidence="10 11">
    <name type="scientific">Lymnaea stagnalis</name>
    <name type="common">Great pond snail</name>
    <name type="synonym">Helix stagnalis</name>
    <dbReference type="NCBI Taxonomy" id="6523"/>
    <lineage>
        <taxon>Eukaryota</taxon>
        <taxon>Metazoa</taxon>
        <taxon>Spiralia</taxon>
        <taxon>Lophotrochozoa</taxon>
        <taxon>Mollusca</taxon>
        <taxon>Gastropoda</taxon>
        <taxon>Heterobranchia</taxon>
        <taxon>Euthyneura</taxon>
        <taxon>Panpulmonata</taxon>
        <taxon>Hygrophila</taxon>
        <taxon>Lymnaeoidea</taxon>
        <taxon>Lymnaeidae</taxon>
        <taxon>Lymnaea</taxon>
    </lineage>
</organism>
<sequence>MKVEDGLCSALDNQRILRVSCTSRLPFICQKDAQFARTLEDYRDNMDTVTYIQNMTSFHPQTLPCPLGLTAFDDVIVWFKDGRPILDTTDDDRNSFGLKNGQLPNSLAIDLSILEKVGELDSRYFKPAMLQGEYWCEIWRKEPFHRVTSHRIFLKFTDVITLRGVITTEPASHEDAAMFNRMGMRVGLPAAMELRLTSMNKNITHFLRGVYPIVRDVITFLKSTNPVTGRSEFVTYICTATGDLTPSMRGNLADLYLSTFYEALVQNEDYIRTEWRLTLPLTKAISVSMTDLCPSTTLVDKVTGHSATFLSTVANNQVMSVEYCNGRFSGTAYCKGNLMTGAYWDAWRVSQSCQPGNQTPPTNVQLNPGDGRHPSGPSDQHVTTLPTVTEPETAMLEPTEAPVVAGNVEHIRVSLTHILAQSENLTHSDIEAVAQLAHSAAGVNSPPREICQMLMDTVNKVLDSPTEELMRAETDSNAPSRLLADMERFGSHVDMGVDPHFRYVTPNIAMDMWDLNMDNDVVIGLGATEASSWSVPLTEPRILTIKNRTWSELNLPGFDVAIELPESLVKNTIKYSEKTLRLTMFLYRKTAIFQPTNQAGQFSDGVINSAIISASLGDHKIRGLEDKVRLVFKPFKEAKDREKDTKCVFWDMSSRDAPKWSTEGCTYNGTLNGRDVCLCDHLTNFAILLDFYGDAKPISPENEASLNVLSLIGISLSIFGLAMTIITFLAFKKLRQGRAQQTLFNMAIALLCFQTTFLVGVKQTTVKPICLTVSVLLHYFILVSFAWMLIEAVLQYLTFVKVLGTYISRYTLKTVLPAWGFPLVPVIAVLATDYNLYHGRANYCWMDLHAFYYSLALPVGIIIVFNIVMFFVIIASLVTRPKGLRSNQTGKKTRETNLKAAVTIFILLGLTWMFGYLAVEDARVAFQYAFTILSSLQGFLIFILMVVRRKQVRDQWSAACCAKGRGHQHHQKQLSPTSSSSTTSNNSRTLPSFINHTYNGDSLVLKPGLRRENSVSI</sequence>
<dbReference type="InterPro" id="IPR046338">
    <property type="entry name" value="GAIN_dom_sf"/>
</dbReference>
<evidence type="ECO:0000256" key="7">
    <source>
        <dbReference type="SAM" id="Phobius"/>
    </source>
</evidence>
<evidence type="ECO:0000256" key="1">
    <source>
        <dbReference type="ARBA" id="ARBA00004141"/>
    </source>
</evidence>
<dbReference type="Pfam" id="PF01825">
    <property type="entry name" value="GPS"/>
    <property type="match status" value="1"/>
</dbReference>
<feature type="transmembrane region" description="Helical" evidence="7">
    <location>
        <begin position="851"/>
        <end position="879"/>
    </location>
</feature>
<dbReference type="GO" id="GO:0007166">
    <property type="term" value="P:cell surface receptor signaling pathway"/>
    <property type="evidence" value="ECO:0007669"/>
    <property type="project" value="InterPro"/>
</dbReference>
<evidence type="ECO:0000313" key="10">
    <source>
        <dbReference type="EMBL" id="CAL1539284.1"/>
    </source>
</evidence>
<reference evidence="10 11" key="1">
    <citation type="submission" date="2024-04" db="EMBL/GenBank/DDBJ databases">
        <authorList>
            <consortium name="Genoscope - CEA"/>
            <person name="William W."/>
        </authorList>
    </citation>
    <scope>NUCLEOTIDE SEQUENCE [LARGE SCALE GENOMIC DNA]</scope>
</reference>
<keyword evidence="11" id="KW-1185">Reference proteome</keyword>
<dbReference type="InterPro" id="IPR057244">
    <property type="entry name" value="GAIN_B"/>
</dbReference>
<dbReference type="Gene3D" id="1.20.1070.10">
    <property type="entry name" value="Rhodopsin 7-helix transmembrane proteins"/>
    <property type="match status" value="1"/>
</dbReference>
<name>A0AAV2I041_LYMST</name>
<keyword evidence="2 7" id="KW-0812">Transmembrane</keyword>
<dbReference type="PROSITE" id="PS50261">
    <property type="entry name" value="G_PROTEIN_RECEP_F2_4"/>
    <property type="match status" value="1"/>
</dbReference>
<dbReference type="InterPro" id="IPR000832">
    <property type="entry name" value="GPCR_2_secretin-like"/>
</dbReference>
<dbReference type="Proteomes" id="UP001497497">
    <property type="component" value="Unassembled WGS sequence"/>
</dbReference>
<feature type="compositionally biased region" description="Low complexity" evidence="6">
    <location>
        <begin position="974"/>
        <end position="987"/>
    </location>
</feature>
<gene>
    <name evidence="10" type="ORF">GSLYS_00013103001</name>
</gene>
<dbReference type="EMBL" id="CAXITT010000334">
    <property type="protein sequence ID" value="CAL1539284.1"/>
    <property type="molecule type" value="Genomic_DNA"/>
</dbReference>
<dbReference type="PROSITE" id="PS50221">
    <property type="entry name" value="GAIN_B"/>
    <property type="match status" value="1"/>
</dbReference>
<feature type="region of interest" description="Disordered" evidence="6">
    <location>
        <begin position="967"/>
        <end position="987"/>
    </location>
</feature>
<dbReference type="PANTHER" id="PTHR47767:SF1">
    <property type="entry name" value="ADHESION G PROTEIN-COUPLED RECEPTOR G7"/>
    <property type="match status" value="1"/>
</dbReference>
<dbReference type="AlphaFoldDB" id="A0AAV2I041"/>
<feature type="transmembrane region" description="Helical" evidence="7">
    <location>
        <begin position="925"/>
        <end position="947"/>
    </location>
</feature>
<evidence type="ECO:0000256" key="3">
    <source>
        <dbReference type="ARBA" id="ARBA00022989"/>
    </source>
</evidence>
<feature type="compositionally biased region" description="Polar residues" evidence="6">
    <location>
        <begin position="354"/>
        <end position="366"/>
    </location>
</feature>
<feature type="region of interest" description="Disordered" evidence="6">
    <location>
        <begin position="354"/>
        <end position="381"/>
    </location>
</feature>
<dbReference type="GO" id="GO:0004930">
    <property type="term" value="F:G protein-coupled receptor activity"/>
    <property type="evidence" value="ECO:0007669"/>
    <property type="project" value="InterPro"/>
</dbReference>
<keyword evidence="4 7" id="KW-0472">Membrane</keyword>
<keyword evidence="5" id="KW-1015">Disulfide bond</keyword>
<dbReference type="InterPro" id="IPR017981">
    <property type="entry name" value="GPCR_2-like_7TM"/>
</dbReference>
<dbReference type="InterPro" id="IPR053066">
    <property type="entry name" value="ADGR_G7"/>
</dbReference>
<evidence type="ECO:0000256" key="2">
    <source>
        <dbReference type="ARBA" id="ARBA00022692"/>
    </source>
</evidence>
<dbReference type="PRINTS" id="PR00249">
    <property type="entry name" value="GPCRSECRETIN"/>
</dbReference>
<evidence type="ECO:0000256" key="6">
    <source>
        <dbReference type="SAM" id="MobiDB-lite"/>
    </source>
</evidence>
<dbReference type="CDD" id="cd15040">
    <property type="entry name" value="7tmB2_Adhesion"/>
    <property type="match status" value="1"/>
</dbReference>
<evidence type="ECO:0000259" key="8">
    <source>
        <dbReference type="PROSITE" id="PS50221"/>
    </source>
</evidence>
<evidence type="ECO:0000256" key="4">
    <source>
        <dbReference type="ARBA" id="ARBA00023136"/>
    </source>
</evidence>
<feature type="transmembrane region" description="Helical" evidence="7">
    <location>
        <begin position="708"/>
        <end position="731"/>
    </location>
</feature>
<dbReference type="SUPFAM" id="SSF81321">
    <property type="entry name" value="Family A G protein-coupled receptor-like"/>
    <property type="match status" value="1"/>
</dbReference>
<feature type="transmembrane region" description="Helical" evidence="7">
    <location>
        <begin position="900"/>
        <end position="919"/>
    </location>
</feature>
<feature type="domain" description="G-protein coupled receptors family 2 profile 2" evidence="9">
    <location>
        <begin position="706"/>
        <end position="949"/>
    </location>
</feature>
<dbReference type="GO" id="GO:0016020">
    <property type="term" value="C:membrane"/>
    <property type="evidence" value="ECO:0007669"/>
    <property type="project" value="UniProtKB-SubCell"/>
</dbReference>
<dbReference type="PANTHER" id="PTHR47767">
    <property type="entry name" value="ADHESION G PROTEIN-COUPLED RECEPTOR G7"/>
    <property type="match status" value="1"/>
</dbReference>
<comment type="caution">
    <text evidence="10">The sequence shown here is derived from an EMBL/GenBank/DDBJ whole genome shotgun (WGS) entry which is preliminary data.</text>
</comment>
<keyword evidence="3 7" id="KW-1133">Transmembrane helix</keyword>
<evidence type="ECO:0000259" key="9">
    <source>
        <dbReference type="PROSITE" id="PS50261"/>
    </source>
</evidence>
<feature type="domain" description="GAIN-B" evidence="8">
    <location>
        <begin position="541"/>
        <end position="695"/>
    </location>
</feature>
<dbReference type="Pfam" id="PF00002">
    <property type="entry name" value="7tm_2"/>
    <property type="match status" value="1"/>
</dbReference>
<protein>
    <submittedName>
        <fullName evidence="10">Uncharacterized protein</fullName>
    </submittedName>
</protein>
<dbReference type="Gene3D" id="2.60.220.50">
    <property type="match status" value="1"/>
</dbReference>
<feature type="transmembrane region" description="Helical" evidence="7">
    <location>
        <begin position="810"/>
        <end position="831"/>
    </location>
</feature>
<comment type="subcellular location">
    <subcellularLocation>
        <location evidence="1">Membrane</location>
        <topology evidence="1">Multi-pass membrane protein</topology>
    </subcellularLocation>
</comment>